<name>A0A6L9MDE3_9HYPH</name>
<evidence type="ECO:0000256" key="2">
    <source>
        <dbReference type="PIRSR" id="PIRSR039026-1"/>
    </source>
</evidence>
<dbReference type="PROSITE" id="PS51318">
    <property type="entry name" value="TAT"/>
    <property type="match status" value="1"/>
</dbReference>
<dbReference type="RefSeq" id="WP_163042543.1">
    <property type="nucleotide sequence ID" value="NZ_JAAAMJ010000001.1"/>
</dbReference>
<dbReference type="InterPro" id="IPR006311">
    <property type="entry name" value="TAT_signal"/>
</dbReference>
<dbReference type="InterPro" id="IPR041722">
    <property type="entry name" value="TakP/all3028"/>
</dbReference>
<feature type="binding site" evidence="2">
    <location>
        <position position="163"/>
    </location>
    <ligand>
        <name>substrate</name>
    </ligand>
</feature>
<accession>A0A6L9MDE3</accession>
<evidence type="ECO:0000256" key="1">
    <source>
        <dbReference type="ARBA" id="ARBA00022729"/>
    </source>
</evidence>
<evidence type="ECO:0000313" key="4">
    <source>
        <dbReference type="EMBL" id="NDV85853.1"/>
    </source>
</evidence>
<dbReference type="PANTHER" id="PTHR33376:SF5">
    <property type="entry name" value="EXTRACYTOPLASMIC SOLUTE RECEPTOR PROTEIN"/>
    <property type="match status" value="1"/>
</dbReference>
<dbReference type="GO" id="GO:0043177">
    <property type="term" value="F:organic acid binding"/>
    <property type="evidence" value="ECO:0007669"/>
    <property type="project" value="InterPro"/>
</dbReference>
<dbReference type="InterPro" id="IPR018389">
    <property type="entry name" value="DctP_fam"/>
</dbReference>
<dbReference type="InterPro" id="IPR026289">
    <property type="entry name" value="SBP_TakP-like"/>
</dbReference>
<dbReference type="PIRSF" id="PIRSF039026">
    <property type="entry name" value="SiaP"/>
    <property type="match status" value="1"/>
</dbReference>
<gene>
    <name evidence="4" type="ORF">GTW51_03960</name>
</gene>
<dbReference type="AlphaFoldDB" id="A0A6L9MDE3"/>
<dbReference type="PANTHER" id="PTHR33376">
    <property type="match status" value="1"/>
</dbReference>
<keyword evidence="1" id="KW-0732">Signal</keyword>
<dbReference type="Gene3D" id="3.40.190.10">
    <property type="entry name" value="Periplasmic binding protein-like II"/>
    <property type="match status" value="1"/>
</dbReference>
<dbReference type="CDD" id="cd13682">
    <property type="entry name" value="PBP2_TRAP_alpha-ketoacid"/>
    <property type="match status" value="1"/>
</dbReference>
<evidence type="ECO:0000313" key="5">
    <source>
        <dbReference type="Proteomes" id="UP000476332"/>
    </source>
</evidence>
<evidence type="ECO:0000256" key="3">
    <source>
        <dbReference type="PIRSR" id="PIRSR039026-2"/>
    </source>
</evidence>
<dbReference type="NCBIfam" id="NF037995">
    <property type="entry name" value="TRAP_S1"/>
    <property type="match status" value="1"/>
</dbReference>
<reference evidence="4 5" key="1">
    <citation type="submission" date="2020-01" db="EMBL/GenBank/DDBJ databases">
        <title>Genomes of bacteria type strains.</title>
        <authorList>
            <person name="Chen J."/>
            <person name="Zhu S."/>
            <person name="Chen J."/>
        </authorList>
    </citation>
    <scope>NUCLEOTIDE SEQUENCE [LARGE SCALE GENOMIC DNA]</scope>
    <source>
        <strain evidence="4 5">KCTC 52919</strain>
    </source>
</reference>
<keyword evidence="5" id="KW-1185">Reference proteome</keyword>
<organism evidence="4 5">
    <name type="scientific">Aurantimonas aggregata</name>
    <dbReference type="NCBI Taxonomy" id="2047720"/>
    <lineage>
        <taxon>Bacteria</taxon>
        <taxon>Pseudomonadati</taxon>
        <taxon>Pseudomonadota</taxon>
        <taxon>Alphaproteobacteria</taxon>
        <taxon>Hyphomicrobiales</taxon>
        <taxon>Aurantimonadaceae</taxon>
        <taxon>Aurantimonas</taxon>
    </lineage>
</organism>
<sequence length="372" mass="40727">MDRRKFIGGAAKGAIGAGAVGIGAASLAAPAIAQDRPKITWRCTSSFPKSVDTIYGASELLTRYVREASDGQFEIQMFAAGEIVPGAQVLDAVQNGTVEMGHTASYYYVGKDPAFAFGTAVPFGLNARQLNAWFYEGGGNDLMNEFFAKSGIYGLPAGNTGAQMGGWYRKEINTLDDLRGLKLRIAGLAGRVVEKLGVVPQQIPAGDIYAALERGTLDAVEFVGPYDDEKLGFQQVAQYYYYPAWWEGGAALHMMFNLEQWNSLPQAYKAMLESACQAINGSMLASYDYRNPMALKRLAAAGAQLRPFSQEIMQASFEAANEVHAEISATNEDYKKLLDSQNAFKRDAYLWAQISEYSFDTFMMVQQRQNAL</sequence>
<comment type="caution">
    <text evidence="4">The sequence shown here is derived from an EMBL/GenBank/DDBJ whole genome shotgun (WGS) entry which is preliminary data.</text>
</comment>
<dbReference type="GO" id="GO:0046872">
    <property type="term" value="F:metal ion binding"/>
    <property type="evidence" value="ECO:0007669"/>
    <property type="project" value="UniProtKB-KW"/>
</dbReference>
<protein>
    <submittedName>
        <fullName evidence="4">ABC transporter substrate-binding protein</fullName>
    </submittedName>
</protein>
<dbReference type="EMBL" id="JAAAMJ010000001">
    <property type="protein sequence ID" value="NDV85853.1"/>
    <property type="molecule type" value="Genomic_DNA"/>
</dbReference>
<dbReference type="Gene3D" id="3.40.190.170">
    <property type="entry name" value="Bacterial extracellular solute-binding protein, family 7"/>
    <property type="match status" value="1"/>
</dbReference>
<feature type="binding site" evidence="3">
    <location>
        <position position="221"/>
    </location>
    <ligand>
        <name>substrate</name>
    </ligand>
</feature>
<dbReference type="Proteomes" id="UP000476332">
    <property type="component" value="Unassembled WGS sequence"/>
</dbReference>
<feature type="binding site" evidence="3">
    <location>
        <position position="222"/>
    </location>
    <ligand>
        <name>Na(+)</name>
        <dbReference type="ChEBI" id="CHEBI:29101"/>
    </ligand>
</feature>
<feature type="binding site" evidence="3">
    <location>
        <position position="247"/>
    </location>
    <ligand>
        <name>substrate</name>
    </ligand>
</feature>
<dbReference type="GO" id="GO:0031317">
    <property type="term" value="C:tripartite ATP-independent periplasmic transporter complex"/>
    <property type="evidence" value="ECO:0007669"/>
    <property type="project" value="InterPro"/>
</dbReference>
<dbReference type="InterPro" id="IPR038404">
    <property type="entry name" value="TRAP_DctP_sf"/>
</dbReference>
<proteinExistence type="predicted"/>
<dbReference type="Pfam" id="PF03480">
    <property type="entry name" value="DctP"/>
    <property type="match status" value="1"/>
</dbReference>
<dbReference type="GO" id="GO:0055085">
    <property type="term" value="P:transmembrane transport"/>
    <property type="evidence" value="ECO:0007669"/>
    <property type="project" value="InterPro"/>
</dbReference>
<dbReference type="GO" id="GO:0015849">
    <property type="term" value="P:organic acid transport"/>
    <property type="evidence" value="ECO:0007669"/>
    <property type="project" value="InterPro"/>
</dbReference>
<keyword evidence="3" id="KW-0479">Metal-binding</keyword>
<feature type="binding site" evidence="2">
    <location>
        <position position="184"/>
    </location>
    <ligand>
        <name>substrate</name>
    </ligand>
</feature>